<dbReference type="SMART" id="SM00347">
    <property type="entry name" value="HTH_MARR"/>
    <property type="match status" value="1"/>
</dbReference>
<dbReference type="Proteomes" id="UP000053058">
    <property type="component" value="Unassembled WGS sequence"/>
</dbReference>
<dbReference type="Pfam" id="PF01047">
    <property type="entry name" value="MarR"/>
    <property type="match status" value="1"/>
</dbReference>
<dbReference type="Gene3D" id="1.10.10.10">
    <property type="entry name" value="Winged helix-like DNA-binding domain superfamily/Winged helix DNA-binding domain"/>
    <property type="match status" value="1"/>
</dbReference>
<dbReference type="EMBL" id="LKLN01000076">
    <property type="protein sequence ID" value="KSU02735.1"/>
    <property type="molecule type" value="Genomic_DNA"/>
</dbReference>
<reference evidence="6" key="1">
    <citation type="submission" date="2015-10" db="EMBL/GenBank/DDBJ databases">
        <title>Draft Genome Sequences of 11 Lactococcus lactis subspecies cremoris strains.</title>
        <authorList>
            <person name="Wels M."/>
            <person name="Backus L."/>
            <person name="Boekhorst J."/>
            <person name="Dijkstra A."/>
            <person name="Beerthuizen M."/>
            <person name="Kelly W."/>
            <person name="Siezen R."/>
            <person name="Bachmann H."/>
            <person name="Van Hijum S."/>
        </authorList>
    </citation>
    <scope>NUCLEOTIDE SEQUENCE [LARGE SCALE GENOMIC DNA]</scope>
    <source>
        <strain evidence="6">KF282</strain>
    </source>
</reference>
<evidence type="ECO:0000313" key="6">
    <source>
        <dbReference type="Proteomes" id="UP000053058"/>
    </source>
</evidence>
<feature type="domain" description="HTH marR-type" evidence="4">
    <location>
        <begin position="2"/>
        <end position="134"/>
    </location>
</feature>
<dbReference type="RefSeq" id="WP_058218298.1">
    <property type="nucleotide sequence ID" value="NZ_LKLI01000083.1"/>
</dbReference>
<dbReference type="InterPro" id="IPR036390">
    <property type="entry name" value="WH_DNA-bd_sf"/>
</dbReference>
<name>A0A0V8BJ33_LACLL</name>
<evidence type="ECO:0000259" key="4">
    <source>
        <dbReference type="PROSITE" id="PS50995"/>
    </source>
</evidence>
<protein>
    <submittedName>
        <fullName evidence="5">Transcriptional regulator MarR family</fullName>
    </submittedName>
</protein>
<dbReference type="PATRIC" id="fig|1360.102.peg.1694"/>
<accession>A0A0V8BJ33</accession>
<keyword evidence="1" id="KW-0805">Transcription regulation</keyword>
<comment type="caution">
    <text evidence="5">The sequence shown here is derived from an EMBL/GenBank/DDBJ whole genome shotgun (WGS) entry which is preliminary data.</text>
</comment>
<evidence type="ECO:0000313" key="5">
    <source>
        <dbReference type="EMBL" id="KSU02735.1"/>
    </source>
</evidence>
<keyword evidence="3" id="KW-0804">Transcription</keyword>
<evidence type="ECO:0000256" key="3">
    <source>
        <dbReference type="ARBA" id="ARBA00023163"/>
    </source>
</evidence>
<dbReference type="InterPro" id="IPR036388">
    <property type="entry name" value="WH-like_DNA-bd_sf"/>
</dbReference>
<dbReference type="SUPFAM" id="SSF46785">
    <property type="entry name" value="Winged helix' DNA-binding domain"/>
    <property type="match status" value="1"/>
</dbReference>
<dbReference type="GO" id="GO:0003677">
    <property type="term" value="F:DNA binding"/>
    <property type="evidence" value="ECO:0007669"/>
    <property type="project" value="UniProtKB-KW"/>
</dbReference>
<organism evidence="5 6">
    <name type="scientific">Lactococcus lactis subsp. lactis</name>
    <name type="common">Streptococcus lactis</name>
    <dbReference type="NCBI Taxonomy" id="1360"/>
    <lineage>
        <taxon>Bacteria</taxon>
        <taxon>Bacillati</taxon>
        <taxon>Bacillota</taxon>
        <taxon>Bacilli</taxon>
        <taxon>Lactobacillales</taxon>
        <taxon>Streptococcaceae</taxon>
        <taxon>Lactococcus</taxon>
    </lineage>
</organism>
<dbReference type="PROSITE" id="PS50995">
    <property type="entry name" value="HTH_MARR_2"/>
    <property type="match status" value="1"/>
</dbReference>
<evidence type="ECO:0000256" key="2">
    <source>
        <dbReference type="ARBA" id="ARBA00023125"/>
    </source>
</evidence>
<dbReference type="PRINTS" id="PR00598">
    <property type="entry name" value="HTHMARR"/>
</dbReference>
<dbReference type="InterPro" id="IPR023187">
    <property type="entry name" value="Tscrpt_reg_MarR-type_CS"/>
</dbReference>
<dbReference type="PANTHER" id="PTHR42756">
    <property type="entry name" value="TRANSCRIPTIONAL REGULATOR, MARR"/>
    <property type="match status" value="1"/>
</dbReference>
<dbReference type="GO" id="GO:0003700">
    <property type="term" value="F:DNA-binding transcription factor activity"/>
    <property type="evidence" value="ECO:0007669"/>
    <property type="project" value="InterPro"/>
</dbReference>
<dbReference type="PANTHER" id="PTHR42756:SF2">
    <property type="entry name" value="MARR FAMILY REGULATORY PROTEIN"/>
    <property type="match status" value="1"/>
</dbReference>
<gene>
    <name evidence="5" type="ORF">KF282_1939</name>
</gene>
<proteinExistence type="predicted"/>
<dbReference type="AlphaFoldDB" id="A0A0V8BJ33"/>
<sequence>MESEILRQIGTISRSLDSISNVEFAQFDLAKGQYLYLSRIKENPGIIQHRLSELLCVDKSTANRAINKLEEKGLITKKDDLVNKKEKHLFITQKGEEIYPVIIRENEYSTKVATENISPEKMKIFVEVINKMADNISQNWLDVKKGIKRNY</sequence>
<dbReference type="InterPro" id="IPR000835">
    <property type="entry name" value="HTH_MarR-typ"/>
</dbReference>
<dbReference type="PROSITE" id="PS01117">
    <property type="entry name" value="HTH_MARR_1"/>
    <property type="match status" value="1"/>
</dbReference>
<evidence type="ECO:0000256" key="1">
    <source>
        <dbReference type="ARBA" id="ARBA00023015"/>
    </source>
</evidence>
<keyword evidence="2" id="KW-0238">DNA-binding</keyword>